<dbReference type="InterPro" id="IPR011335">
    <property type="entry name" value="Restrct_endonuc-II-like"/>
</dbReference>
<dbReference type="InterPro" id="IPR008538">
    <property type="entry name" value="Uma2"/>
</dbReference>
<gene>
    <name evidence="2" type="ORF">FHS39_004141</name>
</gene>
<dbReference type="GO" id="GO:0004519">
    <property type="term" value="F:endonuclease activity"/>
    <property type="evidence" value="ECO:0007669"/>
    <property type="project" value="UniProtKB-KW"/>
</dbReference>
<dbReference type="RefSeq" id="WP_184350837.1">
    <property type="nucleotide sequence ID" value="NZ_JACHJH010000006.1"/>
</dbReference>
<keyword evidence="2" id="KW-0540">Nuclease</keyword>
<keyword evidence="2" id="KW-0255">Endonuclease</keyword>
<accession>A0A7W7LRE0</accession>
<dbReference type="CDD" id="cd06260">
    <property type="entry name" value="DUF820-like"/>
    <property type="match status" value="1"/>
</dbReference>
<name>A0A7W7LRE0_9ACTN</name>
<dbReference type="Proteomes" id="UP000556084">
    <property type="component" value="Unassembled WGS sequence"/>
</dbReference>
<dbReference type="InterPro" id="IPR012296">
    <property type="entry name" value="Nuclease_put_TT1808"/>
</dbReference>
<keyword evidence="3" id="KW-1185">Reference proteome</keyword>
<dbReference type="PANTHER" id="PTHR35400">
    <property type="entry name" value="SLR1083 PROTEIN"/>
    <property type="match status" value="1"/>
</dbReference>
<dbReference type="Gene3D" id="3.90.1570.10">
    <property type="entry name" value="tt1808, chain A"/>
    <property type="match status" value="1"/>
</dbReference>
<evidence type="ECO:0000313" key="3">
    <source>
        <dbReference type="Proteomes" id="UP000556084"/>
    </source>
</evidence>
<dbReference type="PANTHER" id="PTHR35400:SF3">
    <property type="entry name" value="SLL1072 PROTEIN"/>
    <property type="match status" value="1"/>
</dbReference>
<reference evidence="2 3" key="1">
    <citation type="submission" date="2020-08" db="EMBL/GenBank/DDBJ databases">
        <title>Genomic Encyclopedia of Type Strains, Phase III (KMG-III): the genomes of soil and plant-associated and newly described type strains.</title>
        <authorList>
            <person name="Whitman W."/>
        </authorList>
    </citation>
    <scope>NUCLEOTIDE SEQUENCE [LARGE SCALE GENOMIC DNA]</scope>
    <source>
        <strain evidence="2 3">CECT 3266</strain>
    </source>
</reference>
<evidence type="ECO:0000313" key="2">
    <source>
        <dbReference type="EMBL" id="MBB4895074.1"/>
    </source>
</evidence>
<sequence length="180" mass="20287">MTVQDDFLRETVELAASVIEGFKIEVVGDRIIMTPQSSVQCWTIRRVVNAVEACGITEERILSDVMIQFPGEPPRCPDVAITEDGADNPYTYDDLLAAIEIVSSKHDRNDYAIKVHQYARFGVPAYLIIDPFSGQCSLLTEPANDLYTSCEEYKYGDTISFRLRDGSSIEIPTHTFKRRI</sequence>
<proteinExistence type="predicted"/>
<keyword evidence="2" id="KW-0378">Hydrolase</keyword>
<comment type="caution">
    <text evidence="2">The sequence shown here is derived from an EMBL/GenBank/DDBJ whole genome shotgun (WGS) entry which is preliminary data.</text>
</comment>
<dbReference type="EMBL" id="JACHJH010000006">
    <property type="protein sequence ID" value="MBB4895074.1"/>
    <property type="molecule type" value="Genomic_DNA"/>
</dbReference>
<dbReference type="AlphaFoldDB" id="A0A7W7LRE0"/>
<feature type="domain" description="Putative restriction endonuclease" evidence="1">
    <location>
        <begin position="21"/>
        <end position="160"/>
    </location>
</feature>
<evidence type="ECO:0000259" key="1">
    <source>
        <dbReference type="Pfam" id="PF05685"/>
    </source>
</evidence>
<protein>
    <submittedName>
        <fullName evidence="2">Uma2 family endonuclease</fullName>
    </submittedName>
</protein>
<dbReference type="SUPFAM" id="SSF52980">
    <property type="entry name" value="Restriction endonuclease-like"/>
    <property type="match status" value="1"/>
</dbReference>
<dbReference type="Pfam" id="PF05685">
    <property type="entry name" value="Uma2"/>
    <property type="match status" value="1"/>
</dbReference>
<organism evidence="2 3">
    <name type="scientific">Streptomyces olivoverticillatus</name>
    <dbReference type="NCBI Taxonomy" id="66427"/>
    <lineage>
        <taxon>Bacteria</taxon>
        <taxon>Bacillati</taxon>
        <taxon>Actinomycetota</taxon>
        <taxon>Actinomycetes</taxon>
        <taxon>Kitasatosporales</taxon>
        <taxon>Streptomycetaceae</taxon>
        <taxon>Streptomyces</taxon>
    </lineage>
</organism>